<dbReference type="PANTHER" id="PTHR43544">
    <property type="entry name" value="SHORT-CHAIN DEHYDROGENASE/REDUCTASE"/>
    <property type="match status" value="1"/>
</dbReference>
<dbReference type="EMBL" id="LYPC01000011">
    <property type="protein sequence ID" value="OCT16256.1"/>
    <property type="molecule type" value="Genomic_DNA"/>
</dbReference>
<dbReference type="Gene3D" id="3.40.50.720">
    <property type="entry name" value="NAD(P)-binding Rossmann-like Domain"/>
    <property type="match status" value="1"/>
</dbReference>
<reference evidence="4" key="1">
    <citation type="submission" date="2016-05" db="EMBL/GenBank/DDBJ databases">
        <title>Paenibacillus oryzae. sp. nov., isolated from the rice root.</title>
        <authorList>
            <person name="Zhang J."/>
            <person name="Zhang X."/>
        </authorList>
    </citation>
    <scope>NUCLEOTIDE SEQUENCE [LARGE SCALE GENOMIC DNA]</scope>
    <source>
        <strain evidence="4">KCTC13222</strain>
    </source>
</reference>
<dbReference type="InterPro" id="IPR002347">
    <property type="entry name" value="SDR_fam"/>
</dbReference>
<comment type="caution">
    <text evidence="3">The sequence shown here is derived from an EMBL/GenBank/DDBJ whole genome shotgun (WGS) entry which is preliminary data.</text>
</comment>
<organism evidence="3 4">
    <name type="scientific">Paenibacillus pectinilyticus</name>
    <dbReference type="NCBI Taxonomy" id="512399"/>
    <lineage>
        <taxon>Bacteria</taxon>
        <taxon>Bacillati</taxon>
        <taxon>Bacillota</taxon>
        <taxon>Bacilli</taxon>
        <taxon>Bacillales</taxon>
        <taxon>Paenibacillaceae</taxon>
        <taxon>Paenibacillus</taxon>
    </lineage>
</organism>
<dbReference type="InterPro" id="IPR051468">
    <property type="entry name" value="Fungal_SecMetab_SDRs"/>
</dbReference>
<dbReference type="Proteomes" id="UP000093309">
    <property type="component" value="Unassembled WGS sequence"/>
</dbReference>
<dbReference type="GO" id="GO:0016491">
    <property type="term" value="F:oxidoreductase activity"/>
    <property type="evidence" value="ECO:0007669"/>
    <property type="project" value="UniProtKB-KW"/>
</dbReference>
<gene>
    <name evidence="3" type="ORF">A8709_02145</name>
</gene>
<keyword evidence="2" id="KW-0560">Oxidoreductase</keyword>
<dbReference type="PRINTS" id="PR00081">
    <property type="entry name" value="GDHRDH"/>
</dbReference>
<evidence type="ECO:0000313" key="4">
    <source>
        <dbReference type="Proteomes" id="UP000093309"/>
    </source>
</evidence>
<evidence type="ECO:0000256" key="2">
    <source>
        <dbReference type="ARBA" id="ARBA00023002"/>
    </source>
</evidence>
<dbReference type="OrthoDB" id="5786478at2"/>
<dbReference type="RefSeq" id="WP_065851031.1">
    <property type="nucleotide sequence ID" value="NZ_LYPC01000011.1"/>
</dbReference>
<accession>A0A1C1A6T4</accession>
<dbReference type="Pfam" id="PF00106">
    <property type="entry name" value="adh_short"/>
    <property type="match status" value="1"/>
</dbReference>
<dbReference type="AlphaFoldDB" id="A0A1C1A6T4"/>
<name>A0A1C1A6T4_9BACL</name>
<keyword evidence="4" id="KW-1185">Reference proteome</keyword>
<proteinExistence type="predicted"/>
<dbReference type="STRING" id="512399.A8709_02145"/>
<dbReference type="SUPFAM" id="SSF51735">
    <property type="entry name" value="NAD(P)-binding Rossmann-fold domains"/>
    <property type="match status" value="1"/>
</dbReference>
<sequence length="241" mass="26161">MSVGQSVCISGTDRGIGLALVKNYLHLGCTVYAGGINPDYEALAQLGEQFPGQLHISRLDVGSDESVKAFAASIASQTDKLDLLINNAAILGETKLTIEDEMDFDEIQRVYNISAVGAIRLTNALIHPIMNGGKQIVMISSEAGSIGDSYREAWFGYCMAKAALNMGSTMIHNRIRERGGRVLVLHPGWVKTAMSGTWSDEGRYTPEKAAANIVHQIHILQGEIREQPIYIAVDSGKELAW</sequence>
<dbReference type="GO" id="GO:0005737">
    <property type="term" value="C:cytoplasm"/>
    <property type="evidence" value="ECO:0007669"/>
    <property type="project" value="TreeGrafter"/>
</dbReference>
<dbReference type="PANTHER" id="PTHR43544:SF7">
    <property type="entry name" value="NADB-LER2"/>
    <property type="match status" value="1"/>
</dbReference>
<protein>
    <submittedName>
        <fullName evidence="3">Short-chain dehydrogenase</fullName>
    </submittedName>
</protein>
<dbReference type="InterPro" id="IPR036291">
    <property type="entry name" value="NAD(P)-bd_dom_sf"/>
</dbReference>
<evidence type="ECO:0000313" key="3">
    <source>
        <dbReference type="EMBL" id="OCT16256.1"/>
    </source>
</evidence>
<keyword evidence="1" id="KW-0521">NADP</keyword>
<evidence type="ECO:0000256" key="1">
    <source>
        <dbReference type="ARBA" id="ARBA00022857"/>
    </source>
</evidence>